<accession>A0A4Q9Y1Q7</accession>
<organism evidence="1 2">
    <name type="scientific">Lactiplantibacillus paraplantarum</name>
    <dbReference type="NCBI Taxonomy" id="60520"/>
    <lineage>
        <taxon>Bacteria</taxon>
        <taxon>Bacillati</taxon>
        <taxon>Bacillota</taxon>
        <taxon>Bacilli</taxon>
        <taxon>Lactobacillales</taxon>
        <taxon>Lactobacillaceae</taxon>
        <taxon>Lactiplantibacillus</taxon>
    </lineage>
</organism>
<proteinExistence type="predicted"/>
<gene>
    <name evidence="1" type="ORF">EUZ87_07075</name>
</gene>
<name>A0A4Q9Y1Q7_9LACO</name>
<sequence>MGGQYLKRGLWLEFVSIMFRQLAEMSVSWCRSSEPSKFMLNGTFSSGPQLGVFVVRLWPLK</sequence>
<reference evidence="1 2" key="1">
    <citation type="submission" date="2019-01" db="EMBL/GenBank/DDBJ databases">
        <title>Draft genome sequence of Lactobacillus paraplantarum OSY-TC318, a Producer of the novel lantibiotic Paraplantaracin TC318.</title>
        <authorList>
            <person name="Hussein W.E."/>
            <person name="Huang E."/>
            <person name="Yousef A.E."/>
        </authorList>
    </citation>
    <scope>NUCLEOTIDE SEQUENCE [LARGE SCALE GENOMIC DNA]</scope>
    <source>
        <strain evidence="1 2">OSY-TC318</strain>
    </source>
</reference>
<protein>
    <submittedName>
        <fullName evidence="1">Uncharacterized protein</fullName>
    </submittedName>
</protein>
<evidence type="ECO:0000313" key="2">
    <source>
        <dbReference type="Proteomes" id="UP000292648"/>
    </source>
</evidence>
<comment type="caution">
    <text evidence="1">The sequence shown here is derived from an EMBL/GenBank/DDBJ whole genome shotgun (WGS) entry which is preliminary data.</text>
</comment>
<evidence type="ECO:0000313" key="1">
    <source>
        <dbReference type="EMBL" id="TBX43879.1"/>
    </source>
</evidence>
<dbReference type="EMBL" id="SEHH01000056">
    <property type="protein sequence ID" value="TBX43879.1"/>
    <property type="molecule type" value="Genomic_DNA"/>
</dbReference>
<dbReference type="Proteomes" id="UP000292648">
    <property type="component" value="Unassembled WGS sequence"/>
</dbReference>
<dbReference type="AlphaFoldDB" id="A0A4Q9Y1Q7"/>